<dbReference type="GO" id="GO:0003677">
    <property type="term" value="F:DNA binding"/>
    <property type="evidence" value="ECO:0007669"/>
    <property type="project" value="InterPro"/>
</dbReference>
<feature type="compositionally biased region" description="Polar residues" evidence="2">
    <location>
        <begin position="79"/>
        <end position="95"/>
    </location>
</feature>
<dbReference type="EMBL" id="QGGH01000012">
    <property type="protein sequence ID" value="PWJ88118.1"/>
    <property type="molecule type" value="Genomic_DNA"/>
</dbReference>
<feature type="region of interest" description="Disordered" evidence="2">
    <location>
        <begin position="50"/>
        <end position="133"/>
    </location>
</feature>
<dbReference type="Pfam" id="PF01527">
    <property type="entry name" value="HTH_Tnp_1"/>
    <property type="match status" value="1"/>
</dbReference>
<feature type="compositionally biased region" description="Low complexity" evidence="2">
    <location>
        <begin position="121"/>
        <end position="133"/>
    </location>
</feature>
<gene>
    <name evidence="3" type="ORF">C8D77_11211</name>
</gene>
<feature type="coiled-coil region" evidence="1">
    <location>
        <begin position="197"/>
        <end position="225"/>
    </location>
</feature>
<dbReference type="GO" id="GO:0006313">
    <property type="term" value="P:DNA transposition"/>
    <property type="evidence" value="ECO:0007669"/>
    <property type="project" value="InterPro"/>
</dbReference>
<proteinExistence type="predicted"/>
<dbReference type="Proteomes" id="UP000245631">
    <property type="component" value="Unassembled WGS sequence"/>
</dbReference>
<dbReference type="RefSeq" id="WP_245951896.1">
    <property type="nucleotide sequence ID" value="NZ_QGGH01000012.1"/>
</dbReference>
<organism evidence="3 4">
    <name type="scientific">Rhizobium loti</name>
    <name type="common">Mesorhizobium loti</name>
    <dbReference type="NCBI Taxonomy" id="381"/>
    <lineage>
        <taxon>Bacteria</taxon>
        <taxon>Pseudomonadati</taxon>
        <taxon>Pseudomonadota</taxon>
        <taxon>Alphaproteobacteria</taxon>
        <taxon>Hyphomicrobiales</taxon>
        <taxon>Phyllobacteriaceae</taxon>
        <taxon>Mesorhizobium</taxon>
    </lineage>
</organism>
<comment type="caution">
    <text evidence="3">The sequence shown here is derived from an EMBL/GenBank/DDBJ whole genome shotgun (WGS) entry which is preliminary data.</text>
</comment>
<protein>
    <submittedName>
        <fullName evidence="3">Transposase</fullName>
    </submittedName>
</protein>
<sequence>MKQQTRPFIVEVKQKRGVQKPGRPIWGDVDLSAIAAEVAKDAEVVFLPNPRPVNTVVGSIDAEDQPNQKAEPYMADPQEAQSRQGTMEASATPNPLETKKKTLRPRKAKAEPKQPPRKNGAKPASKAVEAPAAAVRTGRKVYSRIERSQRLAQIGNSIAGGATLKHAVGQAGISEQTYYLWKKAAAPAQESGDLRDLLALEEENKRLKNLLADRLRKENAELKKKLGLA</sequence>
<dbReference type="GO" id="GO:0004803">
    <property type="term" value="F:transposase activity"/>
    <property type="evidence" value="ECO:0007669"/>
    <property type="project" value="InterPro"/>
</dbReference>
<dbReference type="GeneID" id="61054986"/>
<keyword evidence="1" id="KW-0175">Coiled coil</keyword>
<evidence type="ECO:0000256" key="1">
    <source>
        <dbReference type="SAM" id="Coils"/>
    </source>
</evidence>
<reference evidence="3 4" key="1">
    <citation type="submission" date="2018-05" db="EMBL/GenBank/DDBJ databases">
        <title>Genomic Encyclopedia of Type Strains, Phase IV (KMG-IV): sequencing the most valuable type-strain genomes for metagenomic binning, comparative biology and taxonomic classification.</title>
        <authorList>
            <person name="Goeker M."/>
        </authorList>
    </citation>
    <scope>NUCLEOTIDE SEQUENCE [LARGE SCALE GENOMIC DNA]</scope>
    <source>
        <strain evidence="3 4">DSM 2626</strain>
    </source>
</reference>
<accession>A0A8E2W7Q2</accession>
<evidence type="ECO:0000313" key="3">
    <source>
        <dbReference type="EMBL" id="PWJ88118.1"/>
    </source>
</evidence>
<evidence type="ECO:0000313" key="4">
    <source>
        <dbReference type="Proteomes" id="UP000245631"/>
    </source>
</evidence>
<dbReference type="InterPro" id="IPR002514">
    <property type="entry name" value="Transposase_8"/>
</dbReference>
<evidence type="ECO:0000256" key="2">
    <source>
        <dbReference type="SAM" id="MobiDB-lite"/>
    </source>
</evidence>
<name>A0A8E2W7Q2_RHILI</name>
<dbReference type="AlphaFoldDB" id="A0A8E2W7Q2"/>